<evidence type="ECO:0000313" key="1">
    <source>
        <dbReference type="EMBL" id="SUD91797.1"/>
    </source>
</evidence>
<accession>A0A379LPL6</accession>
<dbReference type="AlphaFoldDB" id="A0A379LPL6"/>
<name>A0A379LPL6_9GAMM</name>
<dbReference type="SUPFAM" id="SSF53328">
    <property type="entry name" value="Formyltransferase"/>
    <property type="match status" value="1"/>
</dbReference>
<dbReference type="RefSeq" id="WP_028859127.1">
    <property type="nucleotide sequence ID" value="NZ_CAJHAQ010000001.1"/>
</dbReference>
<reference evidence="1 2" key="1">
    <citation type="submission" date="2018-06" db="EMBL/GenBank/DDBJ databases">
        <authorList>
            <consortium name="Pathogen Informatics"/>
            <person name="Doyle S."/>
        </authorList>
    </citation>
    <scope>NUCLEOTIDE SEQUENCE [LARGE SCALE GENOMIC DNA]</scope>
    <source>
        <strain evidence="1 2">NCTC10526</strain>
    </source>
</reference>
<dbReference type="Proteomes" id="UP000254123">
    <property type="component" value="Unassembled WGS sequence"/>
</dbReference>
<proteinExistence type="predicted"/>
<dbReference type="EC" id="2.1.2.9" evidence="1"/>
<dbReference type="GO" id="GO:0004479">
    <property type="term" value="F:methionyl-tRNA formyltransferase activity"/>
    <property type="evidence" value="ECO:0007669"/>
    <property type="project" value="UniProtKB-EC"/>
</dbReference>
<protein>
    <submittedName>
        <fullName evidence="1">Methionyl-tRNA formyltransferase</fullName>
        <ecNumber evidence="1">2.1.2.9</ecNumber>
    </submittedName>
</protein>
<dbReference type="STRING" id="1123034.GCA_000685805_01626"/>
<organism evidence="1 2">
    <name type="scientific">Psychrobacter phenylpyruvicus</name>
    <dbReference type="NCBI Taxonomy" id="29432"/>
    <lineage>
        <taxon>Bacteria</taxon>
        <taxon>Pseudomonadati</taxon>
        <taxon>Pseudomonadota</taxon>
        <taxon>Gammaproteobacteria</taxon>
        <taxon>Moraxellales</taxon>
        <taxon>Moraxellaceae</taxon>
        <taxon>Psychrobacter</taxon>
    </lineage>
</organism>
<keyword evidence="2" id="KW-1185">Reference proteome</keyword>
<keyword evidence="1" id="KW-0808">Transferase</keyword>
<gene>
    <name evidence="1" type="primary">fmt_1</name>
    <name evidence="1" type="ORF">NCTC10526_02168</name>
</gene>
<sequence length="215" mass="24994">MKISFLCSDSEHPVNSYLYNWIEDNSTEHTIELVREKSELSGGDILFLISCSEIINKKDRSFYTKSLVLHASDLPEGRGWSPHIWQIVEGFNEITLTLLEAEDKVDSGDIWKKIRLKIPNHALWDEINHNLFRKEIELIDFAVRNFDSIVPTPQNTDIEPTYYPKRTPLDSKLDISKSIESQFNKIRVCDPNRFPAYLEIHGKKFKLTLEKVGDE</sequence>
<dbReference type="EMBL" id="UGVC01000001">
    <property type="protein sequence ID" value="SUD91797.1"/>
    <property type="molecule type" value="Genomic_DNA"/>
</dbReference>
<dbReference type="Gene3D" id="3.40.50.12230">
    <property type="match status" value="1"/>
</dbReference>
<dbReference type="InterPro" id="IPR036477">
    <property type="entry name" value="Formyl_transf_N_sf"/>
</dbReference>
<evidence type="ECO:0000313" key="2">
    <source>
        <dbReference type="Proteomes" id="UP000254123"/>
    </source>
</evidence>